<name>A0A4P9WBC1_9FUNG</name>
<evidence type="ECO:0000313" key="1">
    <source>
        <dbReference type="EMBL" id="RKO88843.1"/>
    </source>
</evidence>
<dbReference type="EMBL" id="KZ996446">
    <property type="protein sequence ID" value="RKO88843.1"/>
    <property type="molecule type" value="Genomic_DNA"/>
</dbReference>
<dbReference type="AlphaFoldDB" id="A0A4P9WBC1"/>
<keyword evidence="2" id="KW-1185">Reference proteome</keyword>
<evidence type="ECO:0000313" key="2">
    <source>
        <dbReference type="Proteomes" id="UP000269721"/>
    </source>
</evidence>
<gene>
    <name evidence="1" type="ORF">BDK51DRAFT_43284</name>
</gene>
<proteinExistence type="predicted"/>
<reference evidence="2" key="1">
    <citation type="journal article" date="2018" name="Nat. Microbiol.">
        <title>Leveraging single-cell genomics to expand the fungal tree of life.</title>
        <authorList>
            <person name="Ahrendt S.R."/>
            <person name="Quandt C.A."/>
            <person name="Ciobanu D."/>
            <person name="Clum A."/>
            <person name="Salamov A."/>
            <person name="Andreopoulos B."/>
            <person name="Cheng J.F."/>
            <person name="Woyke T."/>
            <person name="Pelin A."/>
            <person name="Henrissat B."/>
            <person name="Reynolds N.K."/>
            <person name="Benny G.L."/>
            <person name="Smith M.E."/>
            <person name="James T.Y."/>
            <person name="Grigoriev I.V."/>
        </authorList>
    </citation>
    <scope>NUCLEOTIDE SEQUENCE [LARGE SCALE GENOMIC DNA]</scope>
</reference>
<protein>
    <submittedName>
        <fullName evidence="1">Uncharacterized protein</fullName>
    </submittedName>
</protein>
<sequence>MRTRGRRMADVECGLHRGIDSVISNKDGLADGVANQVVARGEYSHASDQSLTEARKLTDADMVQGRSETAISLYLKASLAKALITAATNFRVAIIAVDCDSEAMADDVVPRAVACAVKSDAKLHIQREGFSERKDAHCIPVLAQRGPYRRCGVKLQFVLQFFYQPSKILLAKVPVSESTAFATKSFCGGKSFAPRSHFPTLLPILVTDLLWLLLPSASFFFTSFSTSALDASSSFILSSGDHLGGGLMPQLDASAPEEGSGESWELESDPRNIAVLMKGWLGGGKLQEWAEEEEQDFGSSGLALKGTTKEGPCSAIVYNDFPSALPFVVTSIRYYVHLGLPVAK</sequence>
<accession>A0A4P9WBC1</accession>
<organism evidence="1 2">
    <name type="scientific">Blyttiomyces helicus</name>
    <dbReference type="NCBI Taxonomy" id="388810"/>
    <lineage>
        <taxon>Eukaryota</taxon>
        <taxon>Fungi</taxon>
        <taxon>Fungi incertae sedis</taxon>
        <taxon>Chytridiomycota</taxon>
        <taxon>Chytridiomycota incertae sedis</taxon>
        <taxon>Chytridiomycetes</taxon>
        <taxon>Chytridiomycetes incertae sedis</taxon>
        <taxon>Blyttiomyces</taxon>
    </lineage>
</organism>
<dbReference type="Proteomes" id="UP000269721">
    <property type="component" value="Unassembled WGS sequence"/>
</dbReference>